<evidence type="ECO:0000313" key="3">
    <source>
        <dbReference type="Proteomes" id="UP001281761"/>
    </source>
</evidence>
<dbReference type="EMBL" id="JARBJD010000006">
    <property type="protein sequence ID" value="KAK2963491.1"/>
    <property type="molecule type" value="Genomic_DNA"/>
</dbReference>
<protein>
    <recommendedName>
        <fullName evidence="4">RRM domain-containing protein</fullName>
    </recommendedName>
</protein>
<sequence>MKHQHSQNCKICVKNIRVPLTADHVERFFRECCGSEMTEFQRGKRKAGQTVHSVQIVFRTPETAKRFLERPYLIVNSQIVSVLPPTFNKTVQIGIPSTHSGVSRSDLKNEVMGKIGNEHPLQSDIEFDKDNTTMFLSFETRKGAEAARKELCTQGVFGGVGNVRWLEEESRRFGSEVVAKFRLPREWFLSGEELSRSAPTREDLENRLLLFEEVHGRLEKVFMDMFYGWVSRKEARPENKPTFEVHVGEKNWLSGAVHVGFKRTPKGEEDARRCVSFFSENSRSRVVKITYRRISKELHLSVQIHVPKETPSAGPKSAKTWRPSGDSVGSASKSPLMWQPTPLLSPPPTPSKSPLPSPTDLSPERTQPINTSSGRPTNTQTFFWIDHAELRFLEKSFHHKHFHSSAGIGRDSGELFLACASNSTQLSPLCPVPISSSRNNLPNIIYTQFCHF</sequence>
<accession>A0ABQ9YIA6</accession>
<proteinExistence type="predicted"/>
<organism evidence="2 3">
    <name type="scientific">Blattamonas nauphoetae</name>
    <dbReference type="NCBI Taxonomy" id="2049346"/>
    <lineage>
        <taxon>Eukaryota</taxon>
        <taxon>Metamonada</taxon>
        <taxon>Preaxostyla</taxon>
        <taxon>Oxymonadida</taxon>
        <taxon>Blattamonas</taxon>
    </lineage>
</organism>
<keyword evidence="3" id="KW-1185">Reference proteome</keyword>
<dbReference type="Proteomes" id="UP001281761">
    <property type="component" value="Unassembled WGS sequence"/>
</dbReference>
<gene>
    <name evidence="2" type="ORF">BLNAU_1534</name>
</gene>
<reference evidence="2 3" key="1">
    <citation type="journal article" date="2022" name="bioRxiv">
        <title>Genomics of Preaxostyla Flagellates Illuminates Evolutionary Transitions and the Path Towards Mitochondrial Loss.</title>
        <authorList>
            <person name="Novak L.V.F."/>
            <person name="Treitli S.C."/>
            <person name="Pyrih J."/>
            <person name="Halakuc P."/>
            <person name="Pipaliya S.V."/>
            <person name="Vacek V."/>
            <person name="Brzon O."/>
            <person name="Soukal P."/>
            <person name="Eme L."/>
            <person name="Dacks J.B."/>
            <person name="Karnkowska A."/>
            <person name="Elias M."/>
            <person name="Hampl V."/>
        </authorList>
    </citation>
    <scope>NUCLEOTIDE SEQUENCE [LARGE SCALE GENOMIC DNA]</scope>
    <source>
        <strain evidence="2">NAU3</strain>
        <tissue evidence="2">Gut</tissue>
    </source>
</reference>
<name>A0ABQ9YIA6_9EUKA</name>
<evidence type="ECO:0008006" key="4">
    <source>
        <dbReference type="Google" id="ProtNLM"/>
    </source>
</evidence>
<feature type="compositionally biased region" description="Pro residues" evidence="1">
    <location>
        <begin position="343"/>
        <end position="357"/>
    </location>
</feature>
<feature type="compositionally biased region" description="Polar residues" evidence="1">
    <location>
        <begin position="364"/>
        <end position="377"/>
    </location>
</feature>
<feature type="region of interest" description="Disordered" evidence="1">
    <location>
        <begin position="306"/>
        <end position="377"/>
    </location>
</feature>
<dbReference type="InterPro" id="IPR035979">
    <property type="entry name" value="RBD_domain_sf"/>
</dbReference>
<dbReference type="SUPFAM" id="SSF54928">
    <property type="entry name" value="RNA-binding domain, RBD"/>
    <property type="match status" value="1"/>
</dbReference>
<evidence type="ECO:0000313" key="2">
    <source>
        <dbReference type="EMBL" id="KAK2963491.1"/>
    </source>
</evidence>
<evidence type="ECO:0000256" key="1">
    <source>
        <dbReference type="SAM" id="MobiDB-lite"/>
    </source>
</evidence>
<comment type="caution">
    <text evidence="2">The sequence shown here is derived from an EMBL/GenBank/DDBJ whole genome shotgun (WGS) entry which is preliminary data.</text>
</comment>